<reference evidence="4 5" key="1">
    <citation type="journal article" date="2016" name="Nat. Commun.">
        <title>Thousands of microbial genomes shed light on interconnected biogeochemical processes in an aquifer system.</title>
        <authorList>
            <person name="Anantharaman K."/>
            <person name="Brown C.T."/>
            <person name="Hug L.A."/>
            <person name="Sharon I."/>
            <person name="Castelle C.J."/>
            <person name="Probst A.J."/>
            <person name="Thomas B.C."/>
            <person name="Singh A."/>
            <person name="Wilkins M.J."/>
            <person name="Karaoz U."/>
            <person name="Brodie E.L."/>
            <person name="Williams K.H."/>
            <person name="Hubbard S.S."/>
            <person name="Banfield J.F."/>
        </authorList>
    </citation>
    <scope>NUCLEOTIDE SEQUENCE [LARGE SCALE GENOMIC DNA]</scope>
</reference>
<dbReference type="AlphaFoldDB" id="A0A1F5DDJ1"/>
<dbReference type="InterPro" id="IPR036597">
    <property type="entry name" value="Fido-like_dom_sf"/>
</dbReference>
<sequence>MKNISTKPKGSTSYKETAFGIIPRSQLLKLELQGTQKGLDFIYNLVSKNKDININPKIICKLHKISFGWIFPDWAGKYRNAQVTISGKEAPPFYQLSELVINLCADLKERIKHLPNRTSNNFIIEVVKVVSWFQHRFVSIHPFLDYNGRTGRMLTVLLLLKLGLPPIEIKAENAIDRKRYITALQKADKGNFLSLENIISQALIENLNKF</sequence>
<dbReference type="InterPro" id="IPR040198">
    <property type="entry name" value="Fido_containing"/>
</dbReference>
<dbReference type="SUPFAM" id="SSF140931">
    <property type="entry name" value="Fic-like"/>
    <property type="match status" value="1"/>
</dbReference>
<name>A0A1F5DDJ1_9BACT</name>
<dbReference type="Pfam" id="PF02661">
    <property type="entry name" value="Fic"/>
    <property type="match status" value="1"/>
</dbReference>
<proteinExistence type="predicted"/>
<dbReference type="PROSITE" id="PS51459">
    <property type="entry name" value="FIDO"/>
    <property type="match status" value="1"/>
</dbReference>
<dbReference type="GO" id="GO:0005524">
    <property type="term" value="F:ATP binding"/>
    <property type="evidence" value="ECO:0007669"/>
    <property type="project" value="UniProtKB-KW"/>
</dbReference>
<organism evidence="4 5">
    <name type="scientific">Candidatus Beckwithbacteria bacterium RBG_13_35_6</name>
    <dbReference type="NCBI Taxonomy" id="1797456"/>
    <lineage>
        <taxon>Bacteria</taxon>
        <taxon>Candidatus Beckwithiibacteriota</taxon>
    </lineage>
</organism>
<dbReference type="EMBL" id="MEZJ01000043">
    <property type="protein sequence ID" value="OGD53143.1"/>
    <property type="molecule type" value="Genomic_DNA"/>
</dbReference>
<protein>
    <recommendedName>
        <fullName evidence="3">Fido domain-containing protein</fullName>
    </recommendedName>
</protein>
<evidence type="ECO:0000256" key="1">
    <source>
        <dbReference type="PIRSR" id="PIRSR640198-1"/>
    </source>
</evidence>
<evidence type="ECO:0000313" key="5">
    <source>
        <dbReference type="Proteomes" id="UP000178758"/>
    </source>
</evidence>
<dbReference type="InterPro" id="IPR003812">
    <property type="entry name" value="Fido"/>
</dbReference>
<evidence type="ECO:0000256" key="2">
    <source>
        <dbReference type="PIRSR" id="PIRSR640198-2"/>
    </source>
</evidence>
<comment type="caution">
    <text evidence="4">The sequence shown here is derived from an EMBL/GenBank/DDBJ whole genome shotgun (WGS) entry which is preliminary data.</text>
</comment>
<feature type="binding site" evidence="2">
    <location>
        <begin position="145"/>
        <end position="152"/>
    </location>
    <ligand>
        <name>ATP</name>
        <dbReference type="ChEBI" id="CHEBI:30616"/>
    </ligand>
</feature>
<keyword evidence="2" id="KW-0547">Nucleotide-binding</keyword>
<accession>A0A1F5DDJ1</accession>
<dbReference type="Gene3D" id="1.10.3290.10">
    <property type="entry name" value="Fido-like domain"/>
    <property type="match status" value="1"/>
</dbReference>
<evidence type="ECO:0000259" key="3">
    <source>
        <dbReference type="PROSITE" id="PS51459"/>
    </source>
</evidence>
<dbReference type="PANTHER" id="PTHR13504:SF38">
    <property type="entry name" value="FIDO DOMAIN-CONTAINING PROTEIN"/>
    <property type="match status" value="1"/>
</dbReference>
<feature type="active site" evidence="1">
    <location>
        <position position="141"/>
    </location>
</feature>
<gene>
    <name evidence="4" type="ORF">A3J78_01045</name>
</gene>
<keyword evidence="2" id="KW-0067">ATP-binding</keyword>
<dbReference type="PANTHER" id="PTHR13504">
    <property type="entry name" value="FIDO DOMAIN-CONTAINING PROTEIN DDB_G0283145"/>
    <property type="match status" value="1"/>
</dbReference>
<evidence type="ECO:0000313" key="4">
    <source>
        <dbReference type="EMBL" id="OGD53143.1"/>
    </source>
</evidence>
<dbReference type="Proteomes" id="UP000178758">
    <property type="component" value="Unassembled WGS sequence"/>
</dbReference>
<feature type="domain" description="Fido" evidence="3">
    <location>
        <begin position="54"/>
        <end position="210"/>
    </location>
</feature>